<dbReference type="Pfam" id="PF13458">
    <property type="entry name" value="Peripla_BP_6"/>
    <property type="match status" value="1"/>
</dbReference>
<dbReference type="RefSeq" id="WP_317625166.1">
    <property type="nucleotide sequence ID" value="NZ_JANFFA010000001.1"/>
</dbReference>
<evidence type="ECO:0000256" key="1">
    <source>
        <dbReference type="ARBA" id="ARBA00010062"/>
    </source>
</evidence>
<organism evidence="4 5">
    <name type="scientific">Rhodalgimonas zhirmunskyi</name>
    <dbReference type="NCBI Taxonomy" id="2964767"/>
    <lineage>
        <taxon>Bacteria</taxon>
        <taxon>Pseudomonadati</taxon>
        <taxon>Pseudomonadota</taxon>
        <taxon>Alphaproteobacteria</taxon>
        <taxon>Rhodobacterales</taxon>
        <taxon>Roseobacteraceae</taxon>
        <taxon>Rhodalgimonas</taxon>
    </lineage>
</organism>
<evidence type="ECO:0000313" key="4">
    <source>
        <dbReference type="EMBL" id="MDQ2093582.1"/>
    </source>
</evidence>
<protein>
    <submittedName>
        <fullName evidence="4">Substrate-binding domain-containing protein</fullName>
    </submittedName>
</protein>
<dbReference type="SUPFAM" id="SSF53822">
    <property type="entry name" value="Periplasmic binding protein-like I"/>
    <property type="match status" value="1"/>
</dbReference>
<reference evidence="4" key="1">
    <citation type="submission" date="2022-07" db="EMBL/GenBank/DDBJ databases">
        <authorList>
            <person name="Otstavnykh N."/>
            <person name="Isaeva M."/>
            <person name="Bystritskaya E."/>
        </authorList>
    </citation>
    <scope>NUCLEOTIDE SEQUENCE</scope>
    <source>
        <strain evidence="4">10Alg 79</strain>
    </source>
</reference>
<dbReference type="EMBL" id="JANFFA010000001">
    <property type="protein sequence ID" value="MDQ2093582.1"/>
    <property type="molecule type" value="Genomic_DNA"/>
</dbReference>
<gene>
    <name evidence="4" type="ORF">NOI20_05625</name>
</gene>
<keyword evidence="2" id="KW-0732">Signal</keyword>
<dbReference type="Gene3D" id="3.40.50.2300">
    <property type="match status" value="2"/>
</dbReference>
<evidence type="ECO:0000313" key="5">
    <source>
        <dbReference type="Proteomes" id="UP001227162"/>
    </source>
</evidence>
<proteinExistence type="inferred from homology"/>
<feature type="domain" description="Leucine-binding protein" evidence="3">
    <location>
        <begin position="12"/>
        <end position="311"/>
    </location>
</feature>
<name>A0AAJ1UCX1_9RHOB</name>
<sequence>MQYPVPLASNFPMKIGLVLSENGPMGLWSPTVQGGAIAAAAEINEMGGVLGSEVELVNENAGRSPEQAFAATRKLIFEQNVDAIVGFQASYMRPAVRKAACGLAPYIYTPQYEGGFTGPGTAAIGITDMEVLGPGISWLADNKAAQRFFFLGNDYIWPRIAHGTTLETVANSGGRLVGEALLPLGFRDYDRVLDHIRKTKPDVVICALLGEDAVCFNRVFAECGLARKTIRLTLAFDETLLYGVGPENAENLFAVQTFFSAAPARHRERMLESYKCYAGADKPPMTVNAMNVYDSVHLAAALARKVNRVDGFLMANVLNRNFSRPSIYDLLAQPEVAPKPKVHIAEADGTVFEIRETC</sequence>
<accession>A0AAJ1UCX1</accession>
<reference evidence="4" key="2">
    <citation type="submission" date="2023-04" db="EMBL/GenBank/DDBJ databases">
        <title>'Rhodoalgimonas zhirmunskyi' gen. nov., isolated from a red alga.</title>
        <authorList>
            <person name="Nedashkovskaya O.I."/>
            <person name="Otstavnykh N.Y."/>
            <person name="Bystritskaya E.P."/>
            <person name="Balabanova L.A."/>
            <person name="Isaeva M.P."/>
        </authorList>
    </citation>
    <scope>NUCLEOTIDE SEQUENCE</scope>
    <source>
        <strain evidence="4">10Alg 79</strain>
    </source>
</reference>
<dbReference type="InterPro" id="IPR028081">
    <property type="entry name" value="Leu-bd"/>
</dbReference>
<comment type="similarity">
    <text evidence="1">Belongs to the leucine-binding protein family.</text>
</comment>
<dbReference type="PANTHER" id="PTHR47628">
    <property type="match status" value="1"/>
</dbReference>
<dbReference type="PANTHER" id="PTHR47628:SF1">
    <property type="entry name" value="ALIPHATIC AMIDASE EXPRESSION-REGULATING PROTEIN"/>
    <property type="match status" value="1"/>
</dbReference>
<comment type="caution">
    <text evidence="4">The sequence shown here is derived from an EMBL/GenBank/DDBJ whole genome shotgun (WGS) entry which is preliminary data.</text>
</comment>
<dbReference type="AlphaFoldDB" id="A0AAJ1UCX1"/>
<dbReference type="InterPro" id="IPR028082">
    <property type="entry name" value="Peripla_BP_I"/>
</dbReference>
<evidence type="ECO:0000256" key="2">
    <source>
        <dbReference type="ARBA" id="ARBA00022729"/>
    </source>
</evidence>
<dbReference type="Proteomes" id="UP001227162">
    <property type="component" value="Unassembled WGS sequence"/>
</dbReference>
<keyword evidence="5" id="KW-1185">Reference proteome</keyword>
<dbReference type="CDD" id="cd06358">
    <property type="entry name" value="PBP1_NHase"/>
    <property type="match status" value="1"/>
</dbReference>
<evidence type="ECO:0000259" key="3">
    <source>
        <dbReference type="Pfam" id="PF13458"/>
    </source>
</evidence>